<gene>
    <name evidence="2" type="ORF">CVT25_012150</name>
</gene>
<organism evidence="2 3">
    <name type="scientific">Psilocybe cyanescens</name>
    <dbReference type="NCBI Taxonomy" id="93625"/>
    <lineage>
        <taxon>Eukaryota</taxon>
        <taxon>Fungi</taxon>
        <taxon>Dikarya</taxon>
        <taxon>Basidiomycota</taxon>
        <taxon>Agaricomycotina</taxon>
        <taxon>Agaricomycetes</taxon>
        <taxon>Agaricomycetidae</taxon>
        <taxon>Agaricales</taxon>
        <taxon>Agaricineae</taxon>
        <taxon>Strophariaceae</taxon>
        <taxon>Psilocybe</taxon>
    </lineage>
</organism>
<dbReference type="Proteomes" id="UP000283269">
    <property type="component" value="Unassembled WGS sequence"/>
</dbReference>
<sequence>MWIRISATLLVEKSRVALNGAGWGTGASAGGTIGEVTTVMRVGKEGGGLKEGPGKEGLEQVKGKRSSSTFEDVFSTLSSYLYPLCYRVRVLTYPPFFTAPDPFIPKAPAQAQGSQSRMRPMSTALASVFTSSSAFTYTSHAIATATATAARPPTPSKIVPMATEEEEENMEAGRRLAVSQ</sequence>
<reference evidence="2 3" key="1">
    <citation type="journal article" date="2018" name="Evol. Lett.">
        <title>Horizontal gene cluster transfer increased hallucinogenic mushroom diversity.</title>
        <authorList>
            <person name="Reynolds H.T."/>
            <person name="Vijayakumar V."/>
            <person name="Gluck-Thaler E."/>
            <person name="Korotkin H.B."/>
            <person name="Matheny P.B."/>
            <person name="Slot J.C."/>
        </authorList>
    </citation>
    <scope>NUCLEOTIDE SEQUENCE [LARGE SCALE GENOMIC DNA]</scope>
    <source>
        <strain evidence="2 3">2631</strain>
    </source>
</reference>
<comment type="caution">
    <text evidence="2">The sequence shown here is derived from an EMBL/GenBank/DDBJ whole genome shotgun (WGS) entry which is preliminary data.</text>
</comment>
<dbReference type="InParanoid" id="A0A409XH47"/>
<keyword evidence="3" id="KW-1185">Reference proteome</keyword>
<feature type="region of interest" description="Disordered" evidence="1">
    <location>
        <begin position="146"/>
        <end position="180"/>
    </location>
</feature>
<evidence type="ECO:0000313" key="2">
    <source>
        <dbReference type="EMBL" id="PPQ90085.1"/>
    </source>
</evidence>
<dbReference type="EMBL" id="NHYD01001702">
    <property type="protein sequence ID" value="PPQ90085.1"/>
    <property type="molecule type" value="Genomic_DNA"/>
</dbReference>
<protein>
    <submittedName>
        <fullName evidence="2">Uncharacterized protein</fullName>
    </submittedName>
</protein>
<proteinExistence type="predicted"/>
<dbReference type="AlphaFoldDB" id="A0A409XH47"/>
<evidence type="ECO:0000256" key="1">
    <source>
        <dbReference type="SAM" id="MobiDB-lite"/>
    </source>
</evidence>
<name>A0A409XH47_PSICY</name>
<accession>A0A409XH47</accession>
<evidence type="ECO:0000313" key="3">
    <source>
        <dbReference type="Proteomes" id="UP000283269"/>
    </source>
</evidence>